<dbReference type="OrthoDB" id="106838at2"/>
<dbReference type="AlphaFoldDB" id="A0A272EUF3"/>
<feature type="transmembrane region" description="Helical" evidence="8">
    <location>
        <begin position="70"/>
        <end position="93"/>
    </location>
</feature>
<dbReference type="InterPro" id="IPR002549">
    <property type="entry name" value="AI-2E-like"/>
</dbReference>
<evidence type="ECO:0000256" key="8">
    <source>
        <dbReference type="SAM" id="Phobius"/>
    </source>
</evidence>
<comment type="caution">
    <text evidence="10">The sequence shown here is derived from an EMBL/GenBank/DDBJ whole genome shotgun (WGS) entry which is preliminary data.</text>
</comment>
<dbReference type="PANTHER" id="PTHR21716:SF67">
    <property type="entry name" value="TRANSPORT PROTEIN YDIK-RELATED"/>
    <property type="match status" value="1"/>
</dbReference>
<feature type="transmembrane region" description="Helical" evidence="8">
    <location>
        <begin position="256"/>
        <end position="276"/>
    </location>
</feature>
<keyword evidence="5 8" id="KW-0812">Transmembrane</keyword>
<evidence type="ECO:0000256" key="7">
    <source>
        <dbReference type="ARBA" id="ARBA00023136"/>
    </source>
</evidence>
<dbReference type="EMBL" id="MDUX01000014">
    <property type="protein sequence ID" value="KAF7599768.1"/>
    <property type="molecule type" value="Genomic_DNA"/>
</dbReference>
<dbReference type="PANTHER" id="PTHR21716">
    <property type="entry name" value="TRANSMEMBRANE PROTEIN"/>
    <property type="match status" value="1"/>
</dbReference>
<evidence type="ECO:0008006" key="13">
    <source>
        <dbReference type="Google" id="ProtNLM"/>
    </source>
</evidence>
<evidence type="ECO:0000256" key="3">
    <source>
        <dbReference type="ARBA" id="ARBA00022448"/>
    </source>
</evidence>
<dbReference type="Proteomes" id="UP000216107">
    <property type="component" value="Unassembled WGS sequence"/>
</dbReference>
<keyword evidence="4" id="KW-1003">Cell membrane</keyword>
<feature type="transmembrane region" description="Helical" evidence="8">
    <location>
        <begin position="312"/>
        <end position="345"/>
    </location>
</feature>
<dbReference type="Pfam" id="PF01594">
    <property type="entry name" value="AI-2E_transport"/>
    <property type="match status" value="1"/>
</dbReference>
<dbReference type="EMBL" id="NMRN01000013">
    <property type="protein sequence ID" value="PAS93722.1"/>
    <property type="molecule type" value="Genomic_DNA"/>
</dbReference>
<name>A0A272EUF3_9RHOO</name>
<keyword evidence="7 8" id="KW-0472">Membrane</keyword>
<feature type="transmembrane region" description="Helical" evidence="8">
    <location>
        <begin position="282"/>
        <end position="300"/>
    </location>
</feature>
<evidence type="ECO:0000256" key="1">
    <source>
        <dbReference type="ARBA" id="ARBA00004651"/>
    </source>
</evidence>
<feature type="transmembrane region" description="Helical" evidence="8">
    <location>
        <begin position="231"/>
        <end position="249"/>
    </location>
</feature>
<feature type="transmembrane region" description="Helical" evidence="8">
    <location>
        <begin position="12"/>
        <end position="34"/>
    </location>
</feature>
<organism evidence="10 11">
    <name type="scientific">Candidatus Dactylopiibacterium carminicum</name>
    <dbReference type="NCBI Taxonomy" id="857335"/>
    <lineage>
        <taxon>Bacteria</taxon>
        <taxon>Pseudomonadati</taxon>
        <taxon>Pseudomonadota</taxon>
        <taxon>Betaproteobacteria</taxon>
        <taxon>Rhodocyclales</taxon>
        <taxon>Rhodocyclaceae</taxon>
        <taxon>Candidatus Dactylopiibacterium</taxon>
    </lineage>
</organism>
<accession>A0A272EUF3</accession>
<dbReference type="GO" id="GO:0005886">
    <property type="term" value="C:plasma membrane"/>
    <property type="evidence" value="ECO:0007669"/>
    <property type="project" value="UniProtKB-SubCell"/>
</dbReference>
<keyword evidence="12" id="KW-1185">Reference proteome</keyword>
<protein>
    <recommendedName>
        <fullName evidence="13">AI-2E family transporter YdiK</fullName>
    </recommendedName>
</protein>
<evidence type="ECO:0000256" key="5">
    <source>
        <dbReference type="ARBA" id="ARBA00022692"/>
    </source>
</evidence>
<evidence type="ECO:0000256" key="6">
    <source>
        <dbReference type="ARBA" id="ARBA00022989"/>
    </source>
</evidence>
<comment type="subcellular location">
    <subcellularLocation>
        <location evidence="1">Cell membrane</location>
        <topology evidence="1">Multi-pass membrane protein</topology>
    </subcellularLocation>
</comment>
<comment type="similarity">
    <text evidence="2">Belongs to the autoinducer-2 exporter (AI-2E) (TC 2.A.86) family.</text>
</comment>
<evidence type="ECO:0000313" key="10">
    <source>
        <dbReference type="EMBL" id="PAS93722.1"/>
    </source>
</evidence>
<gene>
    <name evidence="9" type="ORF">BGI27_06095</name>
    <name evidence="10" type="ORF">CGU29_06535</name>
</gene>
<feature type="transmembrane region" description="Helical" evidence="8">
    <location>
        <begin position="162"/>
        <end position="184"/>
    </location>
</feature>
<evidence type="ECO:0000313" key="11">
    <source>
        <dbReference type="Proteomes" id="UP000216107"/>
    </source>
</evidence>
<dbReference type="RefSeq" id="WP_095524021.1">
    <property type="nucleotide sequence ID" value="NZ_MDUX01000014.1"/>
</dbReference>
<sequence length="374" mass="39558">MQPHDSHLLPNDLARTLLVILLGAVLIGASLWILLPFMLAITWAIMVVVASWPLMLSVERYLGGRRWAAVTAMTLGLLMAMFLPLTAAIVTLVENADRIVALGASLQGQEALAAPDWMKDLPLVGTSLSALWEQFAASGLQGLASRVAPYAGDMTRWFAARVGGMGMMLLQFLLTIAVSAVLYARGEDAALLFRRVLHRLGGERAVAMGTLASGAIRGVALGVGVTALIQALLGGIGLVLTGIPFATVLTALMFMLCIAQLGAGPVLVPAVIWLFWSDHTGWAVFLTVWTLLVVNLDNFLRPWLIRRGADLPLLLIIAGVIGGIISFGLIGLFLGPLILAVAYTLLEAWLEETSAEEAGTLDAGAAPATPAPDE</sequence>
<dbReference type="NCBIfam" id="NF008216">
    <property type="entry name" value="PRK10983.1"/>
    <property type="match status" value="1"/>
</dbReference>
<reference evidence="10 11" key="2">
    <citation type="submission" date="2017-07" db="EMBL/GenBank/DDBJ databases">
        <title>Candidatus Dactylopiibacterium carminicum, a nitrogen-fixing symbiont of the cochineal insect Dactylopius coccus and Dactylopius opuntiae (Hemiptera: Coccoidea: Dactylopiidae).</title>
        <authorList>
            <person name="Vera A."/>
        </authorList>
    </citation>
    <scope>NUCLEOTIDE SEQUENCE [LARGE SCALE GENOMIC DNA]</scope>
    <source>
        <strain evidence="10 11">NFDCM</strain>
    </source>
</reference>
<proteinExistence type="inferred from homology"/>
<evidence type="ECO:0000256" key="2">
    <source>
        <dbReference type="ARBA" id="ARBA00009773"/>
    </source>
</evidence>
<feature type="transmembrane region" description="Helical" evidence="8">
    <location>
        <begin position="40"/>
        <end position="58"/>
    </location>
</feature>
<keyword evidence="3" id="KW-0813">Transport</keyword>
<evidence type="ECO:0000313" key="9">
    <source>
        <dbReference type="EMBL" id="KAF7599768.1"/>
    </source>
</evidence>
<reference evidence="9 12" key="1">
    <citation type="submission" date="2016-08" db="EMBL/GenBank/DDBJ databases">
        <title>Candidatus Dactylopiibacterium carminicum genome sequence.</title>
        <authorList>
            <person name="Ramirez-Puebla S.T."/>
            <person name="Ormeno-Orrillo E."/>
            <person name="Vera-Ponce De Leon A."/>
            <person name="Luis L."/>
            <person name="Sanchez-Flores A."/>
            <person name="Monica R."/>
            <person name="Martinez-Romero E."/>
        </authorList>
    </citation>
    <scope>NUCLEOTIDE SEQUENCE [LARGE SCALE GENOMIC DNA]</scope>
    <source>
        <strain evidence="9">END1</strain>
    </source>
</reference>
<evidence type="ECO:0000256" key="4">
    <source>
        <dbReference type="ARBA" id="ARBA00022475"/>
    </source>
</evidence>
<evidence type="ECO:0000313" key="12">
    <source>
        <dbReference type="Proteomes" id="UP000623509"/>
    </source>
</evidence>
<dbReference type="Proteomes" id="UP000623509">
    <property type="component" value="Unassembled WGS sequence"/>
</dbReference>
<keyword evidence="6 8" id="KW-1133">Transmembrane helix</keyword>